<dbReference type="GO" id="GO:0003676">
    <property type="term" value="F:nucleic acid binding"/>
    <property type="evidence" value="ECO:0007669"/>
    <property type="project" value="InterPro"/>
</dbReference>
<organism evidence="2 3">
    <name type="scientific">Gossypium stocksii</name>
    <dbReference type="NCBI Taxonomy" id="47602"/>
    <lineage>
        <taxon>Eukaryota</taxon>
        <taxon>Viridiplantae</taxon>
        <taxon>Streptophyta</taxon>
        <taxon>Embryophyta</taxon>
        <taxon>Tracheophyta</taxon>
        <taxon>Spermatophyta</taxon>
        <taxon>Magnoliopsida</taxon>
        <taxon>eudicotyledons</taxon>
        <taxon>Gunneridae</taxon>
        <taxon>Pentapetalae</taxon>
        <taxon>rosids</taxon>
        <taxon>malvids</taxon>
        <taxon>Malvales</taxon>
        <taxon>Malvaceae</taxon>
        <taxon>Malvoideae</taxon>
        <taxon>Gossypium</taxon>
    </lineage>
</organism>
<evidence type="ECO:0000313" key="2">
    <source>
        <dbReference type="EMBL" id="KAH1122382.1"/>
    </source>
</evidence>
<dbReference type="OrthoDB" id="1000652at2759"/>
<dbReference type="Proteomes" id="UP000828251">
    <property type="component" value="Unassembled WGS sequence"/>
</dbReference>
<reference evidence="2 3" key="1">
    <citation type="journal article" date="2021" name="Plant Biotechnol. J.">
        <title>Multi-omics assisted identification of the key and species-specific regulatory components of drought-tolerant mechanisms in Gossypium stocksii.</title>
        <authorList>
            <person name="Yu D."/>
            <person name="Ke L."/>
            <person name="Zhang D."/>
            <person name="Wu Y."/>
            <person name="Sun Y."/>
            <person name="Mei J."/>
            <person name="Sun J."/>
            <person name="Sun Y."/>
        </authorList>
    </citation>
    <scope>NUCLEOTIDE SEQUENCE [LARGE SCALE GENOMIC DNA]</scope>
    <source>
        <strain evidence="3">cv. E1</strain>
        <tissue evidence="2">Leaf</tissue>
    </source>
</reference>
<protein>
    <recommendedName>
        <fullName evidence="1">RNase H type-1 domain-containing protein</fullName>
    </recommendedName>
</protein>
<keyword evidence="3" id="KW-1185">Reference proteome</keyword>
<dbReference type="AlphaFoldDB" id="A0A9D3WE39"/>
<feature type="domain" description="RNase H type-1" evidence="1">
    <location>
        <begin position="12"/>
        <end position="81"/>
    </location>
</feature>
<evidence type="ECO:0000313" key="3">
    <source>
        <dbReference type="Proteomes" id="UP000828251"/>
    </source>
</evidence>
<accession>A0A9D3WE39</accession>
<sequence>MGNCGGCKDVSLTNKWAKLVAFEEWMQLARSLNLQNVIFKSINASLINRIKRINRDISSMGQRVHETCKKLKKFTSINVTW</sequence>
<dbReference type="GO" id="GO:0004523">
    <property type="term" value="F:RNA-DNA hybrid ribonuclease activity"/>
    <property type="evidence" value="ECO:0007669"/>
    <property type="project" value="InterPro"/>
</dbReference>
<dbReference type="InterPro" id="IPR002156">
    <property type="entry name" value="RNaseH_domain"/>
</dbReference>
<dbReference type="Pfam" id="PF13456">
    <property type="entry name" value="RVT_3"/>
    <property type="match status" value="1"/>
</dbReference>
<feature type="non-terminal residue" evidence="2">
    <location>
        <position position="81"/>
    </location>
</feature>
<gene>
    <name evidence="2" type="ORF">J1N35_005542</name>
</gene>
<name>A0A9D3WE39_9ROSI</name>
<proteinExistence type="predicted"/>
<dbReference type="EMBL" id="JAIQCV010000002">
    <property type="protein sequence ID" value="KAH1122382.1"/>
    <property type="molecule type" value="Genomic_DNA"/>
</dbReference>
<comment type="caution">
    <text evidence="2">The sequence shown here is derived from an EMBL/GenBank/DDBJ whole genome shotgun (WGS) entry which is preliminary data.</text>
</comment>
<evidence type="ECO:0000259" key="1">
    <source>
        <dbReference type="Pfam" id="PF13456"/>
    </source>
</evidence>